<dbReference type="PANTHER" id="PTHR30154">
    <property type="entry name" value="LEUCINE-RESPONSIVE REGULATORY PROTEIN"/>
    <property type="match status" value="1"/>
</dbReference>
<sequence length="160" mass="18332">MEKKFTLDRIDLKILAVLQQDGRISCQKLSEQVNLTPRPCLERVRRLEKAGIIKGYTAIVDMPQPQHAIVILAEVALADHVMSQQAFTRELQNTPEVLDSWLVSGNFDFLVRIGCRDMNQYRELAERWLSSSSFKINRILTTTELQVIKRQRPALPEADG</sequence>
<dbReference type="Pfam" id="PF13412">
    <property type="entry name" value="HTH_24"/>
    <property type="match status" value="1"/>
</dbReference>
<dbReference type="SUPFAM" id="SSF46785">
    <property type="entry name" value="Winged helix' DNA-binding domain"/>
    <property type="match status" value="1"/>
</dbReference>
<evidence type="ECO:0000256" key="1">
    <source>
        <dbReference type="ARBA" id="ARBA00023015"/>
    </source>
</evidence>
<gene>
    <name evidence="5" type="ORF">ACFOKJ_09305</name>
</gene>
<dbReference type="SMART" id="SM00344">
    <property type="entry name" value="HTH_ASNC"/>
    <property type="match status" value="1"/>
</dbReference>
<dbReference type="Gene3D" id="3.30.70.920">
    <property type="match status" value="1"/>
</dbReference>
<dbReference type="PROSITE" id="PS50956">
    <property type="entry name" value="HTH_ASNC_2"/>
    <property type="match status" value="1"/>
</dbReference>
<dbReference type="PRINTS" id="PR00033">
    <property type="entry name" value="HTHASNC"/>
</dbReference>
<accession>A0ABV7TUD8</accession>
<evidence type="ECO:0000256" key="2">
    <source>
        <dbReference type="ARBA" id="ARBA00023125"/>
    </source>
</evidence>
<evidence type="ECO:0000313" key="5">
    <source>
        <dbReference type="EMBL" id="MFC3626327.1"/>
    </source>
</evidence>
<dbReference type="InterPro" id="IPR019887">
    <property type="entry name" value="Tscrpt_reg_AsnC/Lrp_C"/>
</dbReference>
<proteinExistence type="predicted"/>
<keyword evidence="3" id="KW-0804">Transcription</keyword>
<dbReference type="SUPFAM" id="SSF54909">
    <property type="entry name" value="Dimeric alpha+beta barrel"/>
    <property type="match status" value="1"/>
</dbReference>
<dbReference type="Pfam" id="PF01037">
    <property type="entry name" value="AsnC_trans_reg"/>
    <property type="match status" value="1"/>
</dbReference>
<dbReference type="PANTHER" id="PTHR30154:SF34">
    <property type="entry name" value="TRANSCRIPTIONAL REGULATOR AZLB"/>
    <property type="match status" value="1"/>
</dbReference>
<name>A0ABV7TUD8_9NEIS</name>
<dbReference type="CDD" id="cd00090">
    <property type="entry name" value="HTH_ARSR"/>
    <property type="match status" value="1"/>
</dbReference>
<dbReference type="RefSeq" id="WP_390278915.1">
    <property type="nucleotide sequence ID" value="NZ_JBHRYH010000018.1"/>
</dbReference>
<organism evidence="5 6">
    <name type="scientific">Vogesella amnigena</name>
    <dbReference type="NCBI Taxonomy" id="1507449"/>
    <lineage>
        <taxon>Bacteria</taxon>
        <taxon>Pseudomonadati</taxon>
        <taxon>Pseudomonadota</taxon>
        <taxon>Betaproteobacteria</taxon>
        <taxon>Neisseriales</taxon>
        <taxon>Chromobacteriaceae</taxon>
        <taxon>Vogesella</taxon>
    </lineage>
</organism>
<dbReference type="InterPro" id="IPR019888">
    <property type="entry name" value="Tscrpt_reg_AsnC-like"/>
</dbReference>
<dbReference type="InterPro" id="IPR011008">
    <property type="entry name" value="Dimeric_a/b-barrel"/>
</dbReference>
<dbReference type="InterPro" id="IPR000485">
    <property type="entry name" value="AsnC-type_HTH_dom"/>
</dbReference>
<dbReference type="EMBL" id="JBHRYH010000018">
    <property type="protein sequence ID" value="MFC3626327.1"/>
    <property type="molecule type" value="Genomic_DNA"/>
</dbReference>
<dbReference type="InterPro" id="IPR011991">
    <property type="entry name" value="ArsR-like_HTH"/>
</dbReference>
<feature type="domain" description="HTH asnC-type" evidence="4">
    <location>
        <begin position="7"/>
        <end position="61"/>
    </location>
</feature>
<reference evidence="6" key="1">
    <citation type="journal article" date="2019" name="Int. J. Syst. Evol. Microbiol.">
        <title>The Global Catalogue of Microorganisms (GCM) 10K type strain sequencing project: providing services to taxonomists for standard genome sequencing and annotation.</title>
        <authorList>
            <consortium name="The Broad Institute Genomics Platform"/>
            <consortium name="The Broad Institute Genome Sequencing Center for Infectious Disease"/>
            <person name="Wu L."/>
            <person name="Ma J."/>
        </authorList>
    </citation>
    <scope>NUCLEOTIDE SEQUENCE [LARGE SCALE GENOMIC DNA]</scope>
    <source>
        <strain evidence="6">KCTC 42195</strain>
    </source>
</reference>
<evidence type="ECO:0000259" key="4">
    <source>
        <dbReference type="PROSITE" id="PS50956"/>
    </source>
</evidence>
<evidence type="ECO:0000256" key="3">
    <source>
        <dbReference type="ARBA" id="ARBA00023163"/>
    </source>
</evidence>
<evidence type="ECO:0000313" key="6">
    <source>
        <dbReference type="Proteomes" id="UP001595636"/>
    </source>
</evidence>
<keyword evidence="6" id="KW-1185">Reference proteome</keyword>
<comment type="caution">
    <text evidence="5">The sequence shown here is derived from an EMBL/GenBank/DDBJ whole genome shotgun (WGS) entry which is preliminary data.</text>
</comment>
<dbReference type="Proteomes" id="UP001595636">
    <property type="component" value="Unassembled WGS sequence"/>
</dbReference>
<dbReference type="Gene3D" id="1.10.10.10">
    <property type="entry name" value="Winged helix-like DNA-binding domain superfamily/Winged helix DNA-binding domain"/>
    <property type="match status" value="1"/>
</dbReference>
<protein>
    <submittedName>
        <fullName evidence="5">Lrp/AsnC family transcriptional regulator</fullName>
    </submittedName>
</protein>
<dbReference type="InterPro" id="IPR036388">
    <property type="entry name" value="WH-like_DNA-bd_sf"/>
</dbReference>
<dbReference type="InterPro" id="IPR036390">
    <property type="entry name" value="WH_DNA-bd_sf"/>
</dbReference>
<keyword evidence="1" id="KW-0805">Transcription regulation</keyword>
<keyword evidence="2" id="KW-0238">DNA-binding</keyword>